<dbReference type="GO" id="GO:0046872">
    <property type="term" value="F:metal ion binding"/>
    <property type="evidence" value="ECO:0007669"/>
    <property type="project" value="UniProtKB-KW"/>
</dbReference>
<dbReference type="InterPro" id="IPR000971">
    <property type="entry name" value="Globin"/>
</dbReference>
<keyword evidence="4 7" id="KW-0561">Oxygen transport</keyword>
<evidence type="ECO:0000256" key="3">
    <source>
        <dbReference type="ARBA" id="ARBA00022617"/>
    </source>
</evidence>
<dbReference type="GO" id="GO:0019825">
    <property type="term" value="F:oxygen binding"/>
    <property type="evidence" value="ECO:0007669"/>
    <property type="project" value="InterPro"/>
</dbReference>
<dbReference type="GO" id="GO:0072562">
    <property type="term" value="C:blood microparticle"/>
    <property type="evidence" value="ECO:0007669"/>
    <property type="project" value="TreeGrafter"/>
</dbReference>
<evidence type="ECO:0000256" key="1">
    <source>
        <dbReference type="ARBA" id="ARBA00008705"/>
    </source>
</evidence>
<dbReference type="AlphaFoldDB" id="A0A3Q3IWS5"/>
<evidence type="ECO:0000256" key="7">
    <source>
        <dbReference type="RuleBase" id="RU000356"/>
    </source>
</evidence>
<reference evidence="9" key="2">
    <citation type="submission" date="2025-09" db="UniProtKB">
        <authorList>
            <consortium name="Ensembl"/>
        </authorList>
    </citation>
    <scope>IDENTIFICATION</scope>
</reference>
<evidence type="ECO:0000256" key="5">
    <source>
        <dbReference type="ARBA" id="ARBA00022723"/>
    </source>
</evidence>
<dbReference type="InterPro" id="IPR009050">
    <property type="entry name" value="Globin-like_sf"/>
</dbReference>
<dbReference type="PANTHER" id="PTHR11442:SF41">
    <property type="entry name" value="HEMOGLOBIN SUBUNIT ZETA"/>
    <property type="match status" value="1"/>
</dbReference>
<dbReference type="InterPro" id="IPR012292">
    <property type="entry name" value="Globin/Proto"/>
</dbReference>
<dbReference type="STRING" id="43700.ENSMALP00000008515"/>
<name>A0A3Q3IWS5_MONAL</name>
<dbReference type="Gene3D" id="1.10.490.10">
    <property type="entry name" value="Globins"/>
    <property type="match status" value="1"/>
</dbReference>
<organism evidence="9 10">
    <name type="scientific">Monopterus albus</name>
    <name type="common">Swamp eel</name>
    <dbReference type="NCBI Taxonomy" id="43700"/>
    <lineage>
        <taxon>Eukaryota</taxon>
        <taxon>Metazoa</taxon>
        <taxon>Chordata</taxon>
        <taxon>Craniata</taxon>
        <taxon>Vertebrata</taxon>
        <taxon>Euteleostomi</taxon>
        <taxon>Actinopterygii</taxon>
        <taxon>Neopterygii</taxon>
        <taxon>Teleostei</taxon>
        <taxon>Neoteleostei</taxon>
        <taxon>Acanthomorphata</taxon>
        <taxon>Anabantaria</taxon>
        <taxon>Synbranchiformes</taxon>
        <taxon>Synbranchidae</taxon>
        <taxon>Monopterus</taxon>
    </lineage>
</organism>
<dbReference type="PRINTS" id="PR00612">
    <property type="entry name" value="ALPHAHAEM"/>
</dbReference>
<dbReference type="CDD" id="cd08927">
    <property type="entry name" value="Hb-alpha-like"/>
    <property type="match status" value="1"/>
</dbReference>
<dbReference type="GO" id="GO:0043177">
    <property type="term" value="F:organic acid binding"/>
    <property type="evidence" value="ECO:0007669"/>
    <property type="project" value="TreeGrafter"/>
</dbReference>
<accession>A0A3Q3IWS5</accession>
<dbReference type="GO" id="GO:0005833">
    <property type="term" value="C:hemoglobin complex"/>
    <property type="evidence" value="ECO:0007669"/>
    <property type="project" value="InterPro"/>
</dbReference>
<dbReference type="GO" id="GO:0020037">
    <property type="term" value="F:heme binding"/>
    <property type="evidence" value="ECO:0007669"/>
    <property type="project" value="InterPro"/>
</dbReference>
<dbReference type="GO" id="GO:0005344">
    <property type="term" value="F:oxygen carrier activity"/>
    <property type="evidence" value="ECO:0007669"/>
    <property type="project" value="UniProtKB-KW"/>
</dbReference>
<dbReference type="GO" id="GO:0031720">
    <property type="term" value="F:haptoglobin binding"/>
    <property type="evidence" value="ECO:0007669"/>
    <property type="project" value="TreeGrafter"/>
</dbReference>
<keyword evidence="10" id="KW-1185">Reference proteome</keyword>
<dbReference type="InterPro" id="IPR050056">
    <property type="entry name" value="Hemoglobin_oxygen_transport"/>
</dbReference>
<dbReference type="GO" id="GO:0042744">
    <property type="term" value="P:hydrogen peroxide catabolic process"/>
    <property type="evidence" value="ECO:0007669"/>
    <property type="project" value="TreeGrafter"/>
</dbReference>
<keyword evidence="2 7" id="KW-0813">Transport</keyword>
<keyword evidence="3 7" id="KW-0349">Heme</keyword>
<dbReference type="PANTHER" id="PTHR11442">
    <property type="entry name" value="HEMOGLOBIN FAMILY MEMBER"/>
    <property type="match status" value="1"/>
</dbReference>
<evidence type="ECO:0000313" key="9">
    <source>
        <dbReference type="Ensembl" id="ENSMALP00000008515.1"/>
    </source>
</evidence>
<evidence type="ECO:0000256" key="2">
    <source>
        <dbReference type="ARBA" id="ARBA00022448"/>
    </source>
</evidence>
<feature type="domain" description="Globin" evidence="8">
    <location>
        <begin position="1"/>
        <end position="134"/>
    </location>
</feature>
<sequence>MLQFLTILSILTTYFLFALYPFRMLTAAPQTKTYFAHWGDLSPNSAKVKAHGGVIMNAVGKAVKGIDHLTSTLSSLSDLHAHQLRVDPANFKILAHNIELVLAMHFPGEFTPQVQVAVDKFLDNVALALSEKYR</sequence>
<dbReference type="Proteomes" id="UP000261600">
    <property type="component" value="Unplaced"/>
</dbReference>
<dbReference type="InterPro" id="IPR002338">
    <property type="entry name" value="Hemoglobin_a-typ"/>
</dbReference>
<dbReference type="GO" id="GO:0031838">
    <property type="term" value="C:haptoglobin-hemoglobin complex"/>
    <property type="evidence" value="ECO:0007669"/>
    <property type="project" value="TreeGrafter"/>
</dbReference>
<keyword evidence="6" id="KW-0408">Iron</keyword>
<comment type="similarity">
    <text evidence="1 7">Belongs to the globin family.</text>
</comment>
<evidence type="ECO:0000256" key="6">
    <source>
        <dbReference type="ARBA" id="ARBA00023004"/>
    </source>
</evidence>
<proteinExistence type="inferred from homology"/>
<reference evidence="9" key="1">
    <citation type="submission" date="2025-08" db="UniProtKB">
        <authorList>
            <consortium name="Ensembl"/>
        </authorList>
    </citation>
    <scope>IDENTIFICATION</scope>
</reference>
<protein>
    <recommendedName>
        <fullName evidence="8">Globin domain-containing protein</fullName>
    </recommendedName>
</protein>
<evidence type="ECO:0000313" key="10">
    <source>
        <dbReference type="Proteomes" id="UP000261600"/>
    </source>
</evidence>
<dbReference type="SUPFAM" id="SSF46458">
    <property type="entry name" value="Globin-like"/>
    <property type="match status" value="1"/>
</dbReference>
<keyword evidence="5" id="KW-0479">Metal-binding</keyword>
<dbReference type="PROSITE" id="PS01033">
    <property type="entry name" value="GLOBIN"/>
    <property type="match status" value="1"/>
</dbReference>
<dbReference type="Pfam" id="PF00042">
    <property type="entry name" value="Globin"/>
    <property type="match status" value="1"/>
</dbReference>
<evidence type="ECO:0000259" key="8">
    <source>
        <dbReference type="PROSITE" id="PS01033"/>
    </source>
</evidence>
<evidence type="ECO:0000256" key="4">
    <source>
        <dbReference type="ARBA" id="ARBA00022621"/>
    </source>
</evidence>
<dbReference type="GO" id="GO:0004601">
    <property type="term" value="F:peroxidase activity"/>
    <property type="evidence" value="ECO:0007669"/>
    <property type="project" value="TreeGrafter"/>
</dbReference>
<dbReference type="Ensembl" id="ENSMALT00000008694.1">
    <property type="protein sequence ID" value="ENSMALP00000008515.1"/>
    <property type="gene ID" value="ENSMALG00000006039.1"/>
</dbReference>